<keyword evidence="4" id="KW-0694">RNA-binding</keyword>
<dbReference type="InterPro" id="IPR036612">
    <property type="entry name" value="KH_dom_type_1_sf"/>
</dbReference>
<name>A0A0N1HZ18_9EURO</name>
<dbReference type="Gene3D" id="3.30.1370.10">
    <property type="entry name" value="K Homology domain, type 1"/>
    <property type="match status" value="1"/>
</dbReference>
<dbReference type="GO" id="GO:0034475">
    <property type="term" value="P:U4 snRNA 3'-end processing"/>
    <property type="evidence" value="ECO:0007669"/>
    <property type="project" value="TreeGrafter"/>
</dbReference>
<dbReference type="GO" id="GO:0071051">
    <property type="term" value="P:poly(A)-dependent snoRNA 3'-end processing"/>
    <property type="evidence" value="ECO:0007669"/>
    <property type="project" value="TreeGrafter"/>
</dbReference>
<evidence type="ECO:0000256" key="3">
    <source>
        <dbReference type="ARBA" id="ARBA00022835"/>
    </source>
</evidence>
<proteinExistence type="predicted"/>
<dbReference type="EMBL" id="LFJN01000004">
    <property type="protein sequence ID" value="KPI43887.1"/>
    <property type="molecule type" value="Genomic_DNA"/>
</dbReference>
<accession>A0A0N1HZ18</accession>
<evidence type="ECO:0000256" key="2">
    <source>
        <dbReference type="ARBA" id="ARBA00022490"/>
    </source>
</evidence>
<sequence>MATAQIFLPGDLIPASLLPPPHKKRKLGPGIRLQQHQDPSTITTTTTVSETFTSTLAGPLTINPQKRTATIIPHPNTTRYNPKLNDLVIAQITRTTQDFYHVSLSPHGATAILAQLNFEGATKKTRPKLESGDLVYARVVFVGAEGAGMEVEVSCVDAQTGKAGGEGLGVLGGASGGGGVGTPAVVSTGMVFDVSVGLAERILRKEEGIEFLAELGGKLEGGFEVCVGRNGRVWVDGGEGSSGVRGTCAVGRCLREVDERYRRGEGWMDAKAQKKMVSRILGEFGLG</sequence>
<dbReference type="GO" id="GO:0071034">
    <property type="term" value="P:CUT catabolic process"/>
    <property type="evidence" value="ECO:0007669"/>
    <property type="project" value="TreeGrafter"/>
</dbReference>
<comment type="caution">
    <text evidence="7">The sequence shown here is derived from an EMBL/GenBank/DDBJ whole genome shotgun (WGS) entry which is preliminary data.</text>
</comment>
<keyword evidence="8" id="KW-1185">Reference proteome</keyword>
<evidence type="ECO:0000313" key="8">
    <source>
        <dbReference type="Proteomes" id="UP000038010"/>
    </source>
</evidence>
<evidence type="ECO:0000256" key="5">
    <source>
        <dbReference type="SAM" id="MobiDB-lite"/>
    </source>
</evidence>
<dbReference type="RefSeq" id="XP_018003850.1">
    <property type="nucleotide sequence ID" value="XM_018146489.1"/>
</dbReference>
<dbReference type="Gene3D" id="2.40.50.140">
    <property type="entry name" value="Nucleic acid-binding proteins"/>
    <property type="match status" value="1"/>
</dbReference>
<dbReference type="VEuPathDB" id="FungiDB:AB675_6213"/>
<dbReference type="GO" id="GO:0071035">
    <property type="term" value="P:nuclear polyadenylation-dependent rRNA catabolic process"/>
    <property type="evidence" value="ECO:0007669"/>
    <property type="project" value="TreeGrafter"/>
</dbReference>
<dbReference type="SUPFAM" id="SSF50249">
    <property type="entry name" value="Nucleic acid-binding proteins"/>
    <property type="match status" value="1"/>
</dbReference>
<keyword evidence="3" id="KW-0271">Exosome</keyword>
<dbReference type="InterPro" id="IPR026699">
    <property type="entry name" value="Exosome_RNA_bind1/RRP40/RRP4"/>
</dbReference>
<dbReference type="GO" id="GO:0000467">
    <property type="term" value="P:exonucleolytic trimming to generate mature 3'-end of 5.8S rRNA from tricistronic rRNA transcript (SSU-rRNA, 5.8S rRNA, LSU-rRNA)"/>
    <property type="evidence" value="ECO:0007669"/>
    <property type="project" value="TreeGrafter"/>
</dbReference>
<keyword evidence="2" id="KW-0963">Cytoplasm</keyword>
<dbReference type="SUPFAM" id="SSF54791">
    <property type="entry name" value="Eukaryotic type KH-domain (KH-domain type I)"/>
    <property type="match status" value="1"/>
</dbReference>
<dbReference type="AlphaFoldDB" id="A0A0N1HZ18"/>
<comment type="subcellular location">
    <subcellularLocation>
        <location evidence="1">Nucleus</location>
    </subcellularLocation>
</comment>
<evidence type="ECO:0000256" key="4">
    <source>
        <dbReference type="ARBA" id="ARBA00022884"/>
    </source>
</evidence>
<dbReference type="InterPro" id="IPR012340">
    <property type="entry name" value="NA-bd_OB-fold"/>
</dbReference>
<dbReference type="PANTHER" id="PTHR21321:SF1">
    <property type="entry name" value="EXOSOME COMPLEX COMPONENT RRP40"/>
    <property type="match status" value="1"/>
</dbReference>
<evidence type="ECO:0000259" key="6">
    <source>
        <dbReference type="Pfam" id="PF15985"/>
    </source>
</evidence>
<organism evidence="7 8">
    <name type="scientific">Cyphellophora attinorum</name>
    <dbReference type="NCBI Taxonomy" id="1664694"/>
    <lineage>
        <taxon>Eukaryota</taxon>
        <taxon>Fungi</taxon>
        <taxon>Dikarya</taxon>
        <taxon>Ascomycota</taxon>
        <taxon>Pezizomycotina</taxon>
        <taxon>Eurotiomycetes</taxon>
        <taxon>Chaetothyriomycetidae</taxon>
        <taxon>Chaetothyriales</taxon>
        <taxon>Cyphellophoraceae</taxon>
        <taxon>Cyphellophora</taxon>
    </lineage>
</organism>
<dbReference type="GO" id="GO:0000176">
    <property type="term" value="C:nuclear exosome (RNase complex)"/>
    <property type="evidence" value="ECO:0007669"/>
    <property type="project" value="TreeGrafter"/>
</dbReference>
<feature type="region of interest" description="Disordered" evidence="5">
    <location>
        <begin position="18"/>
        <end position="39"/>
    </location>
</feature>
<dbReference type="PANTHER" id="PTHR21321">
    <property type="entry name" value="PNAS-3 RELATED"/>
    <property type="match status" value="1"/>
</dbReference>
<dbReference type="GO" id="GO:0003723">
    <property type="term" value="F:RNA binding"/>
    <property type="evidence" value="ECO:0007669"/>
    <property type="project" value="UniProtKB-KW"/>
</dbReference>
<reference evidence="7 8" key="1">
    <citation type="submission" date="2015-06" db="EMBL/GenBank/DDBJ databases">
        <title>Draft genome of the ant-associated black yeast Phialophora attae CBS 131958.</title>
        <authorList>
            <person name="Moreno L.F."/>
            <person name="Stielow B.J."/>
            <person name="de Hoog S."/>
            <person name="Vicente V.A."/>
            <person name="Weiss V.A."/>
            <person name="de Vries M."/>
            <person name="Cruz L.M."/>
            <person name="Souza E.M."/>
        </authorList>
    </citation>
    <scope>NUCLEOTIDE SEQUENCE [LARGE SCALE GENOMIC DNA]</scope>
    <source>
        <strain evidence="7 8">CBS 131958</strain>
    </source>
</reference>
<dbReference type="STRING" id="1664694.A0A0N1HZ18"/>
<protein>
    <submittedName>
        <fullName evidence="7">Exosome complex component RRP40</fullName>
    </submittedName>
</protein>
<dbReference type="FunFam" id="2.40.50.140:FF:000127">
    <property type="entry name" value="Exosome complex component RRP40"/>
    <property type="match status" value="1"/>
</dbReference>
<dbReference type="GO" id="GO:0000177">
    <property type="term" value="C:cytoplasmic exosome (RNase complex)"/>
    <property type="evidence" value="ECO:0007669"/>
    <property type="project" value="TreeGrafter"/>
</dbReference>
<dbReference type="InterPro" id="IPR004088">
    <property type="entry name" value="KH_dom_type_1"/>
</dbReference>
<dbReference type="Proteomes" id="UP000038010">
    <property type="component" value="Unassembled WGS sequence"/>
</dbReference>
<dbReference type="OrthoDB" id="340500at2759"/>
<dbReference type="Pfam" id="PF15985">
    <property type="entry name" value="KH_6"/>
    <property type="match status" value="1"/>
</dbReference>
<dbReference type="GeneID" id="28738369"/>
<evidence type="ECO:0000256" key="1">
    <source>
        <dbReference type="ARBA" id="ARBA00004123"/>
    </source>
</evidence>
<dbReference type="Pfam" id="PF21262">
    <property type="entry name" value="RRP40_S1"/>
    <property type="match status" value="1"/>
</dbReference>
<gene>
    <name evidence="7" type="ORF">AB675_6213</name>
</gene>
<dbReference type="GO" id="GO:0071038">
    <property type="term" value="P:TRAMP-dependent tRNA surveillance pathway"/>
    <property type="evidence" value="ECO:0007669"/>
    <property type="project" value="TreeGrafter"/>
</dbReference>
<feature type="domain" description="K Homology" evidence="6">
    <location>
        <begin position="189"/>
        <end position="239"/>
    </location>
</feature>
<evidence type="ECO:0000313" key="7">
    <source>
        <dbReference type="EMBL" id="KPI43887.1"/>
    </source>
</evidence>